<reference evidence="2" key="1">
    <citation type="submission" date="2017-09" db="EMBL/GenBank/DDBJ databases">
        <title>FDA dAtabase for Regulatory Grade micrObial Sequences (FDA-ARGOS): Supporting development and validation of Infectious Disease Dx tests.</title>
        <authorList>
            <person name="Minogue T."/>
            <person name="Wolcott M."/>
            <person name="Wasieloski L."/>
            <person name="Aguilar W."/>
            <person name="Moore D."/>
            <person name="Tallon L."/>
            <person name="Sadzewicz L."/>
            <person name="Ott S."/>
            <person name="Zhao X."/>
            <person name="Nagaraj S."/>
            <person name="Vavikolanu K."/>
            <person name="Aluvathingal J."/>
            <person name="Nadendla S."/>
            <person name="Sichtig H."/>
        </authorList>
    </citation>
    <scope>NUCLEOTIDE SEQUENCE [LARGE SCALE GENOMIC DNA]</scope>
    <source>
        <strain evidence="2">FDAARGOS_390</strain>
    </source>
</reference>
<evidence type="ECO:0000313" key="1">
    <source>
        <dbReference type="EMBL" id="PEH42329.1"/>
    </source>
</evidence>
<comment type="caution">
    <text evidence="1">The sequence shown here is derived from an EMBL/GenBank/DDBJ whole genome shotgun (WGS) entry which is preliminary data.</text>
</comment>
<proteinExistence type="predicted"/>
<organism evidence="1 2">
    <name type="scientific">Burkholderia gladioli</name>
    <name type="common">Pseudomonas marginata</name>
    <name type="synonym">Phytomonas marginata</name>
    <dbReference type="NCBI Taxonomy" id="28095"/>
    <lineage>
        <taxon>Bacteria</taxon>
        <taxon>Pseudomonadati</taxon>
        <taxon>Pseudomonadota</taxon>
        <taxon>Betaproteobacteria</taxon>
        <taxon>Burkholderiales</taxon>
        <taxon>Burkholderiaceae</taxon>
        <taxon>Burkholderia</taxon>
    </lineage>
</organism>
<dbReference type="AlphaFoldDB" id="A0A2A7SFY0"/>
<gene>
    <name evidence="1" type="ORF">CRM94_09315</name>
</gene>
<name>A0A2A7SFY0_BURGA</name>
<sequence>MLGGQFVSATDAFQPAELMREHVWHTPQFATRESWFVAVGDGDFTKMEAAMPISGILASHMRKVMPVVSGEIRYEAGKARGQVQEAHLHAP</sequence>
<dbReference type="EMBL" id="PDDY01000001">
    <property type="protein sequence ID" value="PEH42329.1"/>
    <property type="molecule type" value="Genomic_DNA"/>
</dbReference>
<evidence type="ECO:0000313" key="2">
    <source>
        <dbReference type="Proteomes" id="UP000220629"/>
    </source>
</evidence>
<accession>A0A2A7SFY0</accession>
<dbReference type="Proteomes" id="UP000220629">
    <property type="component" value="Unassembled WGS sequence"/>
</dbReference>
<protein>
    <submittedName>
        <fullName evidence="1">Uncharacterized protein</fullName>
    </submittedName>
</protein>